<dbReference type="PROSITE" id="PS51257">
    <property type="entry name" value="PROKAR_LIPOPROTEIN"/>
    <property type="match status" value="1"/>
</dbReference>
<dbReference type="RefSeq" id="WP_344939985.1">
    <property type="nucleotide sequence ID" value="NZ_BAAAZR010000007.1"/>
</dbReference>
<dbReference type="EMBL" id="BAAAZR010000007">
    <property type="protein sequence ID" value="GAA3810203.1"/>
    <property type="molecule type" value="Genomic_DNA"/>
</dbReference>
<evidence type="ECO:0000256" key="1">
    <source>
        <dbReference type="SAM" id="SignalP"/>
    </source>
</evidence>
<comment type="caution">
    <text evidence="3">The sequence shown here is derived from an EMBL/GenBank/DDBJ whole genome shotgun (WGS) entry which is preliminary data.</text>
</comment>
<dbReference type="CDD" id="cd11614">
    <property type="entry name" value="SAF_CpaB_FlgA_like"/>
    <property type="match status" value="1"/>
</dbReference>
<dbReference type="Proteomes" id="UP001500888">
    <property type="component" value="Unassembled WGS sequence"/>
</dbReference>
<feature type="domain" description="SAF" evidence="2">
    <location>
        <begin position="40"/>
        <end position="101"/>
    </location>
</feature>
<gene>
    <name evidence="3" type="ORF">GCM10022226_33240</name>
</gene>
<dbReference type="Pfam" id="PF16976">
    <property type="entry name" value="RcpC"/>
    <property type="match status" value="1"/>
</dbReference>
<feature type="signal peptide" evidence="1">
    <location>
        <begin position="1"/>
        <end position="33"/>
    </location>
</feature>
<name>A0ABP7I4F1_9ACTN</name>
<dbReference type="SMART" id="SM00858">
    <property type="entry name" value="SAF"/>
    <property type="match status" value="1"/>
</dbReference>
<reference evidence="4" key="1">
    <citation type="journal article" date="2019" name="Int. J. Syst. Evol. Microbiol.">
        <title>The Global Catalogue of Microorganisms (GCM) 10K type strain sequencing project: providing services to taxonomists for standard genome sequencing and annotation.</title>
        <authorList>
            <consortium name="The Broad Institute Genomics Platform"/>
            <consortium name="The Broad Institute Genome Sequencing Center for Infectious Disease"/>
            <person name="Wu L."/>
            <person name="Ma J."/>
        </authorList>
    </citation>
    <scope>NUCLEOTIDE SEQUENCE [LARGE SCALE GENOMIC DNA]</scope>
    <source>
        <strain evidence="4">JCM 16908</strain>
    </source>
</reference>
<accession>A0ABP7I4F1</accession>
<keyword evidence="1" id="KW-0732">Signal</keyword>
<protein>
    <submittedName>
        <fullName evidence="3">SAF domain-containing protein</fullName>
    </submittedName>
</protein>
<sequence>MRITFRAVRILNRRRRLIAVVLAAMATGCVALAVRPAASVEVLAAARDLRGGALSASDLTVIHLPEHAVPDGALRPGARVAGQVLAAPTRRGEPLTDLRLLGPALIDAYGSGMLATPVRITDVGSARLLRTGDVIDVIAASAGWEDATAVPRTATVAQAVTVMALPGSTRATNSVDSMADSGALVVLATTPDQATQLAQASAGSRLSITIHGHSR</sequence>
<evidence type="ECO:0000313" key="3">
    <source>
        <dbReference type="EMBL" id="GAA3810203.1"/>
    </source>
</evidence>
<dbReference type="InterPro" id="IPR013974">
    <property type="entry name" value="SAF"/>
</dbReference>
<dbReference type="InterPro" id="IPR031571">
    <property type="entry name" value="RcpC_dom"/>
</dbReference>
<dbReference type="Pfam" id="PF08666">
    <property type="entry name" value="SAF"/>
    <property type="match status" value="1"/>
</dbReference>
<feature type="chain" id="PRO_5045589154" evidence="1">
    <location>
        <begin position="34"/>
        <end position="215"/>
    </location>
</feature>
<evidence type="ECO:0000259" key="2">
    <source>
        <dbReference type="SMART" id="SM00858"/>
    </source>
</evidence>
<proteinExistence type="predicted"/>
<keyword evidence="4" id="KW-1185">Reference proteome</keyword>
<evidence type="ECO:0000313" key="4">
    <source>
        <dbReference type="Proteomes" id="UP001500888"/>
    </source>
</evidence>
<organism evidence="3 4">
    <name type="scientific">Sphaerisporangium flaviroseum</name>
    <dbReference type="NCBI Taxonomy" id="509199"/>
    <lineage>
        <taxon>Bacteria</taxon>
        <taxon>Bacillati</taxon>
        <taxon>Actinomycetota</taxon>
        <taxon>Actinomycetes</taxon>
        <taxon>Streptosporangiales</taxon>
        <taxon>Streptosporangiaceae</taxon>
        <taxon>Sphaerisporangium</taxon>
    </lineage>
</organism>